<keyword evidence="8" id="KW-1185">Reference proteome</keyword>
<comment type="catalytic activity">
    <reaction evidence="1">
        <text>ATP + protein L-histidine = ADP + protein N-phospho-L-histidine.</text>
        <dbReference type="EC" id="2.7.13.3"/>
    </reaction>
</comment>
<dbReference type="Proteomes" id="UP000191931">
    <property type="component" value="Unassembled WGS sequence"/>
</dbReference>
<dbReference type="InterPro" id="IPR035965">
    <property type="entry name" value="PAS-like_dom_sf"/>
</dbReference>
<keyword evidence="4" id="KW-0808">Transferase</keyword>
<dbReference type="EC" id="2.7.13.3" evidence="2"/>
<evidence type="ECO:0000256" key="5">
    <source>
        <dbReference type="ARBA" id="ARBA00022777"/>
    </source>
</evidence>
<proteinExistence type="predicted"/>
<dbReference type="Pfam" id="PF08448">
    <property type="entry name" value="PAS_4"/>
    <property type="match status" value="1"/>
</dbReference>
<dbReference type="PANTHER" id="PTHR43304">
    <property type="entry name" value="PHYTOCHROME-LIKE PROTEIN CPH1"/>
    <property type="match status" value="1"/>
</dbReference>
<dbReference type="NCBIfam" id="TIGR00229">
    <property type="entry name" value="sensory_box"/>
    <property type="match status" value="2"/>
</dbReference>
<dbReference type="GO" id="GO:0006355">
    <property type="term" value="P:regulation of DNA-templated transcription"/>
    <property type="evidence" value="ECO:0007669"/>
    <property type="project" value="InterPro"/>
</dbReference>
<gene>
    <name evidence="7" type="ORF">MTBBW1_130014</name>
</gene>
<dbReference type="STRING" id="1246637.MTBBW1_130014"/>
<protein>
    <recommendedName>
        <fullName evidence="2">histidine kinase</fullName>
        <ecNumber evidence="2">2.7.13.3</ecNumber>
    </recommendedName>
</protein>
<reference evidence="7 8" key="1">
    <citation type="submission" date="2017-03" db="EMBL/GenBank/DDBJ databases">
        <authorList>
            <person name="Afonso C.L."/>
            <person name="Miller P.J."/>
            <person name="Scott M.A."/>
            <person name="Spackman E."/>
            <person name="Goraichik I."/>
            <person name="Dimitrov K.M."/>
            <person name="Suarez D.L."/>
            <person name="Swayne D.E."/>
        </authorList>
    </citation>
    <scope>NUCLEOTIDE SEQUENCE [LARGE SCALE GENOMIC DNA]</scope>
    <source>
        <strain evidence="7">PRJEB14757</strain>
    </source>
</reference>
<feature type="domain" description="PAS" evidence="6">
    <location>
        <begin position="159"/>
        <end position="229"/>
    </location>
</feature>
<organism evidence="7 8">
    <name type="scientific">Desulfamplus magnetovallimortis</name>
    <dbReference type="NCBI Taxonomy" id="1246637"/>
    <lineage>
        <taxon>Bacteria</taxon>
        <taxon>Pseudomonadati</taxon>
        <taxon>Thermodesulfobacteriota</taxon>
        <taxon>Desulfobacteria</taxon>
        <taxon>Desulfobacterales</taxon>
        <taxon>Desulfobacteraceae</taxon>
        <taxon>Desulfamplus</taxon>
    </lineage>
</organism>
<dbReference type="CDD" id="cd00082">
    <property type="entry name" value="HisKA"/>
    <property type="match status" value="1"/>
</dbReference>
<dbReference type="PANTHER" id="PTHR43304:SF1">
    <property type="entry name" value="PAC DOMAIN-CONTAINING PROTEIN"/>
    <property type="match status" value="1"/>
</dbReference>
<accession>A0A1W1H729</accession>
<dbReference type="InterPro" id="IPR003661">
    <property type="entry name" value="HisK_dim/P_dom"/>
</dbReference>
<dbReference type="SUPFAM" id="SSF47384">
    <property type="entry name" value="Homodimeric domain of signal transducing histidine kinase"/>
    <property type="match status" value="1"/>
</dbReference>
<dbReference type="InterPro" id="IPR013656">
    <property type="entry name" value="PAS_4"/>
</dbReference>
<dbReference type="Gene3D" id="3.30.450.20">
    <property type="entry name" value="PAS domain"/>
    <property type="match status" value="2"/>
</dbReference>
<dbReference type="GO" id="GO:0000155">
    <property type="term" value="F:phosphorelay sensor kinase activity"/>
    <property type="evidence" value="ECO:0007669"/>
    <property type="project" value="InterPro"/>
</dbReference>
<keyword evidence="3" id="KW-0597">Phosphoprotein</keyword>
<dbReference type="InterPro" id="IPR000014">
    <property type="entry name" value="PAS"/>
</dbReference>
<dbReference type="Pfam" id="PF00512">
    <property type="entry name" value="HisKA"/>
    <property type="match status" value="1"/>
</dbReference>
<dbReference type="InterPro" id="IPR013767">
    <property type="entry name" value="PAS_fold"/>
</dbReference>
<evidence type="ECO:0000256" key="3">
    <source>
        <dbReference type="ARBA" id="ARBA00022553"/>
    </source>
</evidence>
<evidence type="ECO:0000259" key="6">
    <source>
        <dbReference type="PROSITE" id="PS50112"/>
    </source>
</evidence>
<dbReference type="EMBL" id="FWEV01000035">
    <property type="protein sequence ID" value="SLM28259.1"/>
    <property type="molecule type" value="Genomic_DNA"/>
</dbReference>
<evidence type="ECO:0000313" key="7">
    <source>
        <dbReference type="EMBL" id="SLM28259.1"/>
    </source>
</evidence>
<dbReference type="SUPFAM" id="SSF55785">
    <property type="entry name" value="PYP-like sensor domain (PAS domain)"/>
    <property type="match status" value="2"/>
</dbReference>
<evidence type="ECO:0000256" key="1">
    <source>
        <dbReference type="ARBA" id="ARBA00000085"/>
    </source>
</evidence>
<sequence length="373" mass="43292">MQEEHDLPDKKSINPCDLVCEIDKIKKRLMGWERAVVENEANFQAIIENAPVMINSFDETGRCLLWNRKSEDMLGWSREELMDCKDPLSLFYPSCQSRDKVFENIKNPDGIFRVYEVMAKDGTQRIQEWANFKLPNGMLISFGIDITEKKEVEENLRKNEARFRAFTEAIPDILFVFDIDGQYVEIFTSSEDLLYDELEKLKGLKIQDVIPDEVAAQHLEVIRKTIETQEKQIFEYQLDVKKGKCWFESRTSPIKGLQDGELLVASSVRDITRRKLAEKEIREKEKLAVVIETAGAVCHELNQPLHIITGCCELLEQETEVSENVRRKIEIILREVNRMAKLNHNLLNITSYKTKSYMEARIIDIQQASGKIL</sequence>
<evidence type="ECO:0000256" key="2">
    <source>
        <dbReference type="ARBA" id="ARBA00012438"/>
    </source>
</evidence>
<evidence type="ECO:0000313" key="8">
    <source>
        <dbReference type="Proteomes" id="UP000191931"/>
    </source>
</evidence>
<dbReference type="SMART" id="SM00091">
    <property type="entry name" value="PAS"/>
    <property type="match status" value="2"/>
</dbReference>
<dbReference type="Gene3D" id="1.10.287.130">
    <property type="match status" value="1"/>
</dbReference>
<dbReference type="AlphaFoldDB" id="A0A1W1H729"/>
<dbReference type="InterPro" id="IPR052162">
    <property type="entry name" value="Sensor_kinase/Photoreceptor"/>
</dbReference>
<evidence type="ECO:0000256" key="4">
    <source>
        <dbReference type="ARBA" id="ARBA00022679"/>
    </source>
</evidence>
<dbReference type="CDD" id="cd00130">
    <property type="entry name" value="PAS"/>
    <property type="match status" value="2"/>
</dbReference>
<dbReference type="SMART" id="SM00388">
    <property type="entry name" value="HisKA"/>
    <property type="match status" value="1"/>
</dbReference>
<dbReference type="InterPro" id="IPR036097">
    <property type="entry name" value="HisK_dim/P_sf"/>
</dbReference>
<name>A0A1W1H729_9BACT</name>
<keyword evidence="5" id="KW-0418">Kinase</keyword>
<feature type="domain" description="PAS" evidence="6">
    <location>
        <begin position="39"/>
        <end position="94"/>
    </location>
</feature>
<dbReference type="Pfam" id="PF00989">
    <property type="entry name" value="PAS"/>
    <property type="match status" value="1"/>
</dbReference>
<dbReference type="PROSITE" id="PS50112">
    <property type="entry name" value="PAS"/>
    <property type="match status" value="2"/>
</dbReference>